<dbReference type="EMBL" id="BAAALN010000005">
    <property type="protein sequence ID" value="GAA1231477.1"/>
    <property type="molecule type" value="Genomic_DNA"/>
</dbReference>
<gene>
    <name evidence="1" type="ORF">GCM10009676_13080</name>
</gene>
<accession>A0ABN1W1N8</accession>
<name>A0ABN1W1N8_9PSEU</name>
<evidence type="ECO:0000313" key="1">
    <source>
        <dbReference type="EMBL" id="GAA1231477.1"/>
    </source>
</evidence>
<organism evidence="1 2">
    <name type="scientific">Prauserella halophila</name>
    <dbReference type="NCBI Taxonomy" id="185641"/>
    <lineage>
        <taxon>Bacteria</taxon>
        <taxon>Bacillati</taxon>
        <taxon>Actinomycetota</taxon>
        <taxon>Actinomycetes</taxon>
        <taxon>Pseudonocardiales</taxon>
        <taxon>Pseudonocardiaceae</taxon>
        <taxon>Prauserella</taxon>
    </lineage>
</organism>
<comment type="caution">
    <text evidence="1">The sequence shown here is derived from an EMBL/GenBank/DDBJ whole genome shotgun (WGS) entry which is preliminary data.</text>
</comment>
<dbReference type="InterPro" id="IPR025680">
    <property type="entry name" value="DddI"/>
</dbReference>
<evidence type="ECO:0000313" key="2">
    <source>
        <dbReference type="Proteomes" id="UP001500653"/>
    </source>
</evidence>
<sequence>MAVTAWYDVAGPATVTTTAELDAVLDTVAAWNGANLIELSDVDNPWRTPMMNVGLDAEE</sequence>
<dbReference type="Proteomes" id="UP001500653">
    <property type="component" value="Unassembled WGS sequence"/>
</dbReference>
<dbReference type="RefSeq" id="WP_253863893.1">
    <property type="nucleotide sequence ID" value="NZ_BAAALN010000005.1"/>
</dbReference>
<reference evidence="1 2" key="1">
    <citation type="journal article" date="2019" name="Int. J. Syst. Evol. Microbiol.">
        <title>The Global Catalogue of Microorganisms (GCM) 10K type strain sequencing project: providing services to taxonomists for standard genome sequencing and annotation.</title>
        <authorList>
            <consortium name="The Broad Institute Genomics Platform"/>
            <consortium name="The Broad Institute Genome Sequencing Center for Infectious Disease"/>
            <person name="Wu L."/>
            <person name="Ma J."/>
        </authorList>
    </citation>
    <scope>NUCLEOTIDE SEQUENCE [LARGE SCALE GENOMIC DNA]</scope>
    <source>
        <strain evidence="1 2">JCM 13023</strain>
    </source>
</reference>
<proteinExistence type="predicted"/>
<dbReference type="Pfam" id="PF14430">
    <property type="entry name" value="Imm1"/>
    <property type="match status" value="1"/>
</dbReference>
<keyword evidence="2" id="KW-1185">Reference proteome</keyword>
<protein>
    <submittedName>
        <fullName evidence="1">Uncharacterized protein</fullName>
    </submittedName>
</protein>